<dbReference type="AlphaFoldDB" id="A0A6I6NES7"/>
<sequence>MQGEEMRDTDGVFTEFYEALRLPDHFGWNWNALRDCLSDLQWIHAAHFLLVIEKADAVLSEAPEERDILWRAMNDTVKFWAGKPELPGQQKTTFDVVLLCPPDVEEAMRSEVLRS</sequence>
<dbReference type="Pfam" id="PF01337">
    <property type="entry name" value="Barstar"/>
    <property type="match status" value="1"/>
</dbReference>
<dbReference type="EMBL" id="CP047020">
    <property type="protein sequence ID" value="QHA09924.1"/>
    <property type="molecule type" value="Genomic_DNA"/>
</dbReference>
<evidence type="ECO:0000256" key="1">
    <source>
        <dbReference type="ARBA" id="ARBA00006845"/>
    </source>
</evidence>
<dbReference type="InterPro" id="IPR000468">
    <property type="entry name" value="Barstar"/>
</dbReference>
<accession>A0A6I6NES7</accession>
<dbReference type="InterPro" id="IPR035905">
    <property type="entry name" value="Barstar-like_sf"/>
</dbReference>
<comment type="similarity">
    <text evidence="1">Belongs to the barstar family.</text>
</comment>
<dbReference type="KEGG" id="sbro:GQF42_31095"/>
<name>A0A6I6NES7_9ACTN</name>
<organism evidence="3 4">
    <name type="scientific">Streptomyces broussonetiae</name>
    <dbReference type="NCBI Taxonomy" id="2686304"/>
    <lineage>
        <taxon>Bacteria</taxon>
        <taxon>Bacillati</taxon>
        <taxon>Actinomycetota</taxon>
        <taxon>Actinomycetes</taxon>
        <taxon>Kitasatosporales</taxon>
        <taxon>Streptomycetaceae</taxon>
        <taxon>Streptomyces</taxon>
    </lineage>
</organism>
<dbReference type="SUPFAM" id="SSF52038">
    <property type="entry name" value="Barstar-related"/>
    <property type="match status" value="1"/>
</dbReference>
<proteinExistence type="inferred from homology"/>
<dbReference type="Proteomes" id="UP000436138">
    <property type="component" value="Chromosome"/>
</dbReference>
<feature type="domain" description="Barstar (barnase inhibitor)" evidence="2">
    <location>
        <begin position="2"/>
        <end position="96"/>
    </location>
</feature>
<evidence type="ECO:0000259" key="2">
    <source>
        <dbReference type="Pfam" id="PF01337"/>
    </source>
</evidence>
<keyword evidence="4" id="KW-1185">Reference proteome</keyword>
<evidence type="ECO:0000313" key="3">
    <source>
        <dbReference type="EMBL" id="QHA09924.1"/>
    </source>
</evidence>
<evidence type="ECO:0000313" key="4">
    <source>
        <dbReference type="Proteomes" id="UP000436138"/>
    </source>
</evidence>
<reference evidence="3 4" key="1">
    <citation type="submission" date="2019-12" db="EMBL/GenBank/DDBJ databases">
        <title>Streptomyces sp. strain T44 isolated from rhizosphere soil of Broussonetia papyrifera.</title>
        <authorList>
            <person name="Mo P."/>
        </authorList>
    </citation>
    <scope>NUCLEOTIDE SEQUENCE [LARGE SCALE GENOMIC DNA]</scope>
    <source>
        <strain evidence="3 4">T44</strain>
    </source>
</reference>
<protein>
    <recommendedName>
        <fullName evidence="2">Barstar (barnase inhibitor) domain-containing protein</fullName>
    </recommendedName>
</protein>
<dbReference type="Gene3D" id="3.30.370.10">
    <property type="entry name" value="Barstar-like"/>
    <property type="match status" value="1"/>
</dbReference>
<gene>
    <name evidence="3" type="ORF">GQF42_31095</name>
</gene>